<dbReference type="InterPro" id="IPR008147">
    <property type="entry name" value="Gln_synt_N"/>
</dbReference>
<comment type="similarity">
    <text evidence="6 7">Belongs to the glutamine synthetase family.</text>
</comment>
<protein>
    <submittedName>
        <fullName evidence="10">Glutamine synthetase</fullName>
        <ecNumber evidence="10">6.3.1.2</ecNumber>
    </submittedName>
</protein>
<accession>A0A840BH67</accession>
<evidence type="ECO:0000256" key="3">
    <source>
        <dbReference type="ARBA" id="ARBA00022741"/>
    </source>
</evidence>
<evidence type="ECO:0000256" key="2">
    <source>
        <dbReference type="ARBA" id="ARBA00022598"/>
    </source>
</evidence>
<evidence type="ECO:0000259" key="9">
    <source>
        <dbReference type="PROSITE" id="PS51987"/>
    </source>
</evidence>
<dbReference type="SUPFAM" id="SSF54368">
    <property type="entry name" value="Glutamine synthetase, N-terminal domain"/>
    <property type="match status" value="1"/>
</dbReference>
<dbReference type="EC" id="6.3.1.2" evidence="10"/>
<dbReference type="Pfam" id="PF00120">
    <property type="entry name" value="Gln-synt_C"/>
    <property type="match status" value="1"/>
</dbReference>
<organism evidence="10 11">
    <name type="scientific">Niveibacterium umoris</name>
    <dbReference type="NCBI Taxonomy" id="1193620"/>
    <lineage>
        <taxon>Bacteria</taxon>
        <taxon>Pseudomonadati</taxon>
        <taxon>Pseudomonadota</taxon>
        <taxon>Betaproteobacteria</taxon>
        <taxon>Rhodocyclales</taxon>
        <taxon>Rhodocyclaceae</taxon>
        <taxon>Niveibacterium</taxon>
    </lineage>
</organism>
<comment type="caution">
    <text evidence="10">The sequence shown here is derived from an EMBL/GenBank/DDBJ whole genome shotgun (WGS) entry which is preliminary data.</text>
</comment>
<name>A0A840BH67_9RHOO</name>
<gene>
    <name evidence="10" type="ORF">GGR36_000316</name>
</gene>
<keyword evidence="3" id="KW-0547">Nucleotide-binding</keyword>
<keyword evidence="5" id="KW-0460">Magnesium</keyword>
<keyword evidence="11" id="KW-1185">Reference proteome</keyword>
<dbReference type="NCBIfam" id="TIGR03105">
    <property type="entry name" value="gln_synth_III"/>
    <property type="match status" value="1"/>
</dbReference>
<dbReference type="InterPro" id="IPR008146">
    <property type="entry name" value="Gln_synth_cat_dom"/>
</dbReference>
<comment type="cofactor">
    <cofactor evidence="1">
        <name>Mg(2+)</name>
        <dbReference type="ChEBI" id="CHEBI:18420"/>
    </cofactor>
</comment>
<dbReference type="Proteomes" id="UP000561045">
    <property type="component" value="Unassembled WGS sequence"/>
</dbReference>
<dbReference type="GO" id="GO:0004356">
    <property type="term" value="F:glutamine synthetase activity"/>
    <property type="evidence" value="ECO:0007669"/>
    <property type="project" value="UniProtKB-EC"/>
</dbReference>
<dbReference type="PROSITE" id="PS00181">
    <property type="entry name" value="GLNA_ATP"/>
    <property type="match status" value="1"/>
</dbReference>
<feature type="domain" description="GS beta-grasp" evidence="8">
    <location>
        <begin position="22"/>
        <end position="107"/>
    </location>
</feature>
<dbReference type="AlphaFoldDB" id="A0A840BH67"/>
<dbReference type="InterPro" id="IPR027303">
    <property type="entry name" value="Gln_synth_gly_rich_site"/>
</dbReference>
<dbReference type="PANTHER" id="PTHR43785">
    <property type="entry name" value="GAMMA-GLUTAMYLPUTRESCINE SYNTHETASE"/>
    <property type="match status" value="1"/>
</dbReference>
<sequence>MTMANGAELNSVEMLKARLREAGVRYVFAQFTDIQGVAKGKTVPLAHLDDLFAAGAGFSGPSIWGTGLPRHGARSEYYGRGDITTAQVLPWLPGHARIVCDGYVGGEPFALCPRQILRRQVARLAERGWRLNAGLEPEFFLLQRNADGSVRPADPHDRLEKPSYDYKSLTRQQAFLCQLTDALQTCGLDVFQIDHEDASGQYEVNYHYSDALSAADRFMLFKMAAHSIAESLGMVFSMMPKPFANMPGSGLHFHLSLADKEDRALFAERSDPQGLGLSKLAYHFVAGLLHHAPALAALCAPTVNSYKRLVVGESLSGTTWAPAHIGYGDNNRTTLIRVAHARLEWRLPDASANPYLALASVIAAGLDGIDRALEPGAPVTDDLYELMLPELRVRGIQQLPQNLGAAVDALEADAVLGEALGSAFTAEFCRFKRAEWIEYSRAVHAWETERYADRF</sequence>
<dbReference type="PROSITE" id="PS51986">
    <property type="entry name" value="GS_BETA_GRASP"/>
    <property type="match status" value="1"/>
</dbReference>
<evidence type="ECO:0000259" key="8">
    <source>
        <dbReference type="PROSITE" id="PS51986"/>
    </source>
</evidence>
<keyword evidence="2 10" id="KW-0436">Ligase</keyword>
<dbReference type="Gene3D" id="3.30.590.10">
    <property type="entry name" value="Glutamine synthetase/guanido kinase, catalytic domain"/>
    <property type="match status" value="1"/>
</dbReference>
<evidence type="ECO:0000256" key="1">
    <source>
        <dbReference type="ARBA" id="ARBA00001946"/>
    </source>
</evidence>
<evidence type="ECO:0000256" key="7">
    <source>
        <dbReference type="RuleBase" id="RU000384"/>
    </source>
</evidence>
<evidence type="ECO:0000256" key="5">
    <source>
        <dbReference type="ARBA" id="ARBA00022842"/>
    </source>
</evidence>
<dbReference type="PROSITE" id="PS51987">
    <property type="entry name" value="GS_CATALYTIC"/>
    <property type="match status" value="1"/>
</dbReference>
<evidence type="ECO:0000256" key="6">
    <source>
        <dbReference type="PROSITE-ProRule" id="PRU01330"/>
    </source>
</evidence>
<proteinExistence type="inferred from homology"/>
<dbReference type="GO" id="GO:0006542">
    <property type="term" value="P:glutamine biosynthetic process"/>
    <property type="evidence" value="ECO:0007669"/>
    <property type="project" value="InterPro"/>
</dbReference>
<dbReference type="Gene3D" id="3.10.20.70">
    <property type="entry name" value="Glutamine synthetase, N-terminal domain"/>
    <property type="match status" value="1"/>
</dbReference>
<evidence type="ECO:0000313" key="11">
    <source>
        <dbReference type="Proteomes" id="UP000561045"/>
    </source>
</evidence>
<dbReference type="GO" id="GO:0005524">
    <property type="term" value="F:ATP binding"/>
    <property type="evidence" value="ECO:0007669"/>
    <property type="project" value="UniProtKB-KW"/>
</dbReference>
<dbReference type="SMART" id="SM01230">
    <property type="entry name" value="Gln-synt_C"/>
    <property type="match status" value="1"/>
</dbReference>
<dbReference type="InterPro" id="IPR036651">
    <property type="entry name" value="Gln_synt_N_sf"/>
</dbReference>
<dbReference type="RefSeq" id="WP_221229473.1">
    <property type="nucleotide sequence ID" value="NZ_BAABLE010000011.1"/>
</dbReference>
<dbReference type="EMBL" id="JACIET010000001">
    <property type="protein sequence ID" value="MBB4011008.1"/>
    <property type="molecule type" value="Genomic_DNA"/>
</dbReference>
<dbReference type="PANTHER" id="PTHR43785:SF12">
    <property type="entry name" value="TYPE-1 GLUTAMINE SYNTHETASE 2"/>
    <property type="match status" value="1"/>
</dbReference>
<dbReference type="InterPro" id="IPR014746">
    <property type="entry name" value="Gln_synth/guanido_kin_cat_dom"/>
</dbReference>
<evidence type="ECO:0000256" key="4">
    <source>
        <dbReference type="ARBA" id="ARBA00022840"/>
    </source>
</evidence>
<feature type="domain" description="GS catalytic" evidence="9">
    <location>
        <begin position="113"/>
        <end position="455"/>
    </location>
</feature>
<dbReference type="InterPro" id="IPR017536">
    <property type="entry name" value="Glutamine_synthetase_typeIII"/>
</dbReference>
<evidence type="ECO:0000313" key="10">
    <source>
        <dbReference type="EMBL" id="MBB4011008.1"/>
    </source>
</evidence>
<reference evidence="10 11" key="1">
    <citation type="submission" date="2020-08" db="EMBL/GenBank/DDBJ databases">
        <title>Genomic Encyclopedia of Type Strains, Phase IV (KMG-IV): sequencing the most valuable type-strain genomes for metagenomic binning, comparative biology and taxonomic classification.</title>
        <authorList>
            <person name="Goeker M."/>
        </authorList>
    </citation>
    <scope>NUCLEOTIDE SEQUENCE [LARGE SCALE GENOMIC DNA]</scope>
    <source>
        <strain evidence="10 11">DSM 106739</strain>
    </source>
</reference>
<dbReference type="SUPFAM" id="SSF55931">
    <property type="entry name" value="Glutamine synthetase/guanido kinase"/>
    <property type="match status" value="1"/>
</dbReference>
<keyword evidence="4" id="KW-0067">ATP-binding</keyword>